<name>A0A9J5XZV9_SOLCO</name>
<dbReference type="AlphaFoldDB" id="A0A9J5XZV9"/>
<keyword evidence="2" id="KW-1185">Reference proteome</keyword>
<dbReference type="Proteomes" id="UP000824120">
    <property type="component" value="Chromosome 7"/>
</dbReference>
<protein>
    <submittedName>
        <fullName evidence="1">Uncharacterized protein</fullName>
    </submittedName>
</protein>
<gene>
    <name evidence="1" type="ORF">H5410_034953</name>
</gene>
<reference evidence="1 2" key="1">
    <citation type="submission" date="2020-09" db="EMBL/GenBank/DDBJ databases">
        <title>De no assembly of potato wild relative species, Solanum commersonii.</title>
        <authorList>
            <person name="Cho K."/>
        </authorList>
    </citation>
    <scope>NUCLEOTIDE SEQUENCE [LARGE SCALE GENOMIC DNA]</scope>
    <source>
        <strain evidence="1">LZ3.2</strain>
        <tissue evidence="1">Leaf</tissue>
    </source>
</reference>
<dbReference type="EMBL" id="JACXVP010000007">
    <property type="protein sequence ID" value="KAG5593721.1"/>
    <property type="molecule type" value="Genomic_DNA"/>
</dbReference>
<sequence length="85" mass="9666">MLKSRKNLISSFAYDPYQSLSLFSKITGLKTRFVDFGGEKSHLNLIRIKMYHIESKSAGFFYSSAGGSKVESFKLVVLVSLPRRR</sequence>
<accession>A0A9J5XZV9</accession>
<proteinExistence type="predicted"/>
<comment type="caution">
    <text evidence="1">The sequence shown here is derived from an EMBL/GenBank/DDBJ whole genome shotgun (WGS) entry which is preliminary data.</text>
</comment>
<evidence type="ECO:0000313" key="1">
    <source>
        <dbReference type="EMBL" id="KAG5593721.1"/>
    </source>
</evidence>
<organism evidence="1 2">
    <name type="scientific">Solanum commersonii</name>
    <name type="common">Commerson's wild potato</name>
    <name type="synonym">Commerson's nightshade</name>
    <dbReference type="NCBI Taxonomy" id="4109"/>
    <lineage>
        <taxon>Eukaryota</taxon>
        <taxon>Viridiplantae</taxon>
        <taxon>Streptophyta</taxon>
        <taxon>Embryophyta</taxon>
        <taxon>Tracheophyta</taxon>
        <taxon>Spermatophyta</taxon>
        <taxon>Magnoliopsida</taxon>
        <taxon>eudicotyledons</taxon>
        <taxon>Gunneridae</taxon>
        <taxon>Pentapetalae</taxon>
        <taxon>asterids</taxon>
        <taxon>lamiids</taxon>
        <taxon>Solanales</taxon>
        <taxon>Solanaceae</taxon>
        <taxon>Solanoideae</taxon>
        <taxon>Solaneae</taxon>
        <taxon>Solanum</taxon>
    </lineage>
</organism>
<evidence type="ECO:0000313" key="2">
    <source>
        <dbReference type="Proteomes" id="UP000824120"/>
    </source>
</evidence>